<dbReference type="Proteomes" id="UP001236806">
    <property type="component" value="Unassembled WGS sequence"/>
</dbReference>
<reference evidence="3 4" key="1">
    <citation type="submission" date="2023-07" db="EMBL/GenBank/DDBJ databases">
        <title>Comparative genomics of wheat-associated soil bacteria to identify genetic determinants of phenazine resistance.</title>
        <authorList>
            <person name="Mouncey N."/>
        </authorList>
    </citation>
    <scope>NUCLEOTIDE SEQUENCE [LARGE SCALE GENOMIC DNA]</scope>
    <source>
        <strain evidence="3 4">W1I3</strain>
    </source>
</reference>
<feature type="transmembrane region" description="Helical" evidence="1">
    <location>
        <begin position="12"/>
        <end position="30"/>
    </location>
</feature>
<accession>A0ABU0PFP1</accession>
<keyword evidence="1" id="KW-0812">Transmembrane</keyword>
<keyword evidence="4" id="KW-1185">Reference proteome</keyword>
<dbReference type="InterPro" id="IPR018649">
    <property type="entry name" value="SHOCT"/>
</dbReference>
<proteinExistence type="predicted"/>
<sequence length="95" mass="10025">MAAIGTASHSFLSMPLGIAVAVLGAILLVLHAATRSQSKPGSAPARTRRHRIQNLHQENVKESVASELALLAELHAQGALTPEEFVAAKRRVLGI</sequence>
<name>A0ABU0PFP1_9MICC</name>
<evidence type="ECO:0000259" key="2">
    <source>
        <dbReference type="Pfam" id="PF09851"/>
    </source>
</evidence>
<gene>
    <name evidence="3" type="ORF">QFZ36_000341</name>
</gene>
<comment type="caution">
    <text evidence="3">The sequence shown here is derived from an EMBL/GenBank/DDBJ whole genome shotgun (WGS) entry which is preliminary data.</text>
</comment>
<evidence type="ECO:0000313" key="3">
    <source>
        <dbReference type="EMBL" id="MDQ0672780.1"/>
    </source>
</evidence>
<organism evidence="3 4">
    <name type="scientific">Pseudarthrobacter siccitolerans</name>
    <dbReference type="NCBI Taxonomy" id="861266"/>
    <lineage>
        <taxon>Bacteria</taxon>
        <taxon>Bacillati</taxon>
        <taxon>Actinomycetota</taxon>
        <taxon>Actinomycetes</taxon>
        <taxon>Micrococcales</taxon>
        <taxon>Micrococcaceae</taxon>
        <taxon>Pseudarthrobacter</taxon>
    </lineage>
</organism>
<keyword evidence="1" id="KW-1133">Transmembrane helix</keyword>
<dbReference type="Pfam" id="PF09851">
    <property type="entry name" value="SHOCT"/>
    <property type="match status" value="1"/>
</dbReference>
<feature type="domain" description="SHOCT" evidence="2">
    <location>
        <begin position="67"/>
        <end position="93"/>
    </location>
</feature>
<evidence type="ECO:0000256" key="1">
    <source>
        <dbReference type="SAM" id="Phobius"/>
    </source>
</evidence>
<evidence type="ECO:0000313" key="4">
    <source>
        <dbReference type="Proteomes" id="UP001236806"/>
    </source>
</evidence>
<keyword evidence="1" id="KW-0472">Membrane</keyword>
<dbReference type="EMBL" id="JAUSXB010000001">
    <property type="protein sequence ID" value="MDQ0672780.1"/>
    <property type="molecule type" value="Genomic_DNA"/>
</dbReference>
<protein>
    <recommendedName>
        <fullName evidence="2">SHOCT domain-containing protein</fullName>
    </recommendedName>
</protein>